<dbReference type="InterPro" id="IPR037359">
    <property type="entry name" value="NST/OST"/>
</dbReference>
<dbReference type="AlphaFoldDB" id="A0A8J7IR60"/>
<protein>
    <submittedName>
        <fullName evidence="4">Sulfotransferase domain-containing protein</fullName>
    </submittedName>
</protein>
<dbReference type="InterPro" id="IPR027417">
    <property type="entry name" value="P-loop_NTPase"/>
</dbReference>
<dbReference type="PANTHER" id="PTHR10605:SF56">
    <property type="entry name" value="BIFUNCTIONAL HEPARAN SULFATE N-DEACETYLASE_N-SULFOTRANSFERASE"/>
    <property type="match status" value="1"/>
</dbReference>
<evidence type="ECO:0000256" key="1">
    <source>
        <dbReference type="ARBA" id="ARBA00022679"/>
    </source>
</evidence>
<evidence type="ECO:0000313" key="5">
    <source>
        <dbReference type="Proteomes" id="UP000654482"/>
    </source>
</evidence>
<evidence type="ECO:0000259" key="3">
    <source>
        <dbReference type="Pfam" id="PF00685"/>
    </source>
</evidence>
<evidence type="ECO:0000256" key="2">
    <source>
        <dbReference type="ARBA" id="ARBA00023180"/>
    </source>
</evidence>
<gene>
    <name evidence="4" type="ORF">IQ249_06510</name>
</gene>
<comment type="caution">
    <text evidence="4">The sequence shown here is derived from an EMBL/GenBank/DDBJ whole genome shotgun (WGS) entry which is preliminary data.</text>
</comment>
<dbReference type="EMBL" id="JADEWZ010000007">
    <property type="protein sequence ID" value="MBE9115547.1"/>
    <property type="molecule type" value="Genomic_DNA"/>
</dbReference>
<dbReference type="Gene3D" id="3.40.50.300">
    <property type="entry name" value="P-loop containing nucleotide triphosphate hydrolases"/>
    <property type="match status" value="1"/>
</dbReference>
<reference evidence="4" key="1">
    <citation type="submission" date="2020-10" db="EMBL/GenBank/DDBJ databases">
        <authorList>
            <person name="Castelo-Branco R."/>
            <person name="Eusebio N."/>
            <person name="Adriana R."/>
            <person name="Vieira A."/>
            <person name="Brugerolle De Fraissinette N."/>
            <person name="Rezende De Castro R."/>
            <person name="Schneider M.P."/>
            <person name="Vasconcelos V."/>
            <person name="Leao P.N."/>
        </authorList>
    </citation>
    <scope>NUCLEOTIDE SEQUENCE</scope>
    <source>
        <strain evidence="4">LEGE 07157</strain>
    </source>
</reference>
<proteinExistence type="predicted"/>
<name>A0A8J7IR60_9CYAN</name>
<keyword evidence="2" id="KW-0325">Glycoprotein</keyword>
<keyword evidence="5" id="KW-1185">Reference proteome</keyword>
<accession>A0A8J7IR60</accession>
<dbReference type="InterPro" id="IPR000863">
    <property type="entry name" value="Sulfotransferase_dom"/>
</dbReference>
<dbReference type="Pfam" id="PF00685">
    <property type="entry name" value="Sulfotransfer_1"/>
    <property type="match status" value="1"/>
</dbReference>
<feature type="domain" description="Sulfotransferase" evidence="3">
    <location>
        <begin position="7"/>
        <end position="189"/>
    </location>
</feature>
<evidence type="ECO:0000313" key="4">
    <source>
        <dbReference type="EMBL" id="MBE9115547.1"/>
    </source>
</evidence>
<dbReference type="SUPFAM" id="SSF52540">
    <property type="entry name" value="P-loop containing nucleoside triphosphate hydrolases"/>
    <property type="match status" value="1"/>
</dbReference>
<keyword evidence="1" id="KW-0808">Transferase</keyword>
<sequence length="287" mass="34008">MKINDFTLIVGAAKCGTTSLFFYLSQHPQICPCKIKEPKFFSRDERWKKGFQWYQGLWNWDEQVHKTALEATPGYTDHFPITIEVVQRIASIDANFKFIYIMRNPLERIESALQHGYYQARVGKSGNGEDAFEHFLKSAIDKSKYAQKISEYYRQFPKEDILLLQLDDLKETPSAVMQQVCVFLGIDDSFEFTNLEKAHNKKNSYRTDTLWRKLTRMKRLQPMANLIPEQYKKQLRTYLSRPPRKAKDIPPTLTQKQKKEILRDLREDLHQLHWEYGVDVTRWGFEV</sequence>
<dbReference type="PANTHER" id="PTHR10605">
    <property type="entry name" value="HEPARAN SULFATE SULFOTRANSFERASE"/>
    <property type="match status" value="1"/>
</dbReference>
<dbReference type="GO" id="GO:0008146">
    <property type="term" value="F:sulfotransferase activity"/>
    <property type="evidence" value="ECO:0007669"/>
    <property type="project" value="InterPro"/>
</dbReference>
<dbReference type="Proteomes" id="UP000654482">
    <property type="component" value="Unassembled WGS sequence"/>
</dbReference>
<organism evidence="4 5">
    <name type="scientific">Lusitaniella coriacea LEGE 07157</name>
    <dbReference type="NCBI Taxonomy" id="945747"/>
    <lineage>
        <taxon>Bacteria</taxon>
        <taxon>Bacillati</taxon>
        <taxon>Cyanobacteriota</taxon>
        <taxon>Cyanophyceae</taxon>
        <taxon>Spirulinales</taxon>
        <taxon>Lusitaniellaceae</taxon>
        <taxon>Lusitaniella</taxon>
    </lineage>
</organism>
<dbReference type="RefSeq" id="WP_194028636.1">
    <property type="nucleotide sequence ID" value="NZ_JADEWZ010000007.1"/>
</dbReference>